<dbReference type="EMBL" id="JBHUDZ010000009">
    <property type="protein sequence ID" value="MFD1602925.1"/>
    <property type="molecule type" value="Genomic_DNA"/>
</dbReference>
<comment type="caution">
    <text evidence="1">The sequence shown here is derived from an EMBL/GenBank/DDBJ whole genome shotgun (WGS) entry which is preliminary data.</text>
</comment>
<protein>
    <submittedName>
        <fullName evidence="1">Uncharacterized protein</fullName>
    </submittedName>
</protein>
<dbReference type="RefSeq" id="WP_379814271.1">
    <property type="nucleotide sequence ID" value="NZ_JBHUDZ010000009.1"/>
</dbReference>
<organism evidence="1 2">
    <name type="scientific">Flavobacterium artemisiae</name>
    <dbReference type="NCBI Taxonomy" id="2126556"/>
    <lineage>
        <taxon>Bacteria</taxon>
        <taxon>Pseudomonadati</taxon>
        <taxon>Bacteroidota</taxon>
        <taxon>Flavobacteriia</taxon>
        <taxon>Flavobacteriales</taxon>
        <taxon>Flavobacteriaceae</taxon>
        <taxon>Flavobacterium</taxon>
    </lineage>
</organism>
<gene>
    <name evidence="1" type="ORF">ACFSC2_09275</name>
</gene>
<proteinExistence type="predicted"/>
<name>A0ABW4HCK1_9FLAO</name>
<sequence length="237" mass="27792">MKIITLILMILTLNISSAQIIFINKPSVQYFEKIQVSKLPDQQSNCGGHIFFFSDSSYFNTYVKTKVKNLIQKTSSNYYLSKFKKNKYIYTNYNYSVINTNYFENKVKGTFTDTTNIQISADRHKKQWSWKHFKFKSKFLSNDIIYTGKIYSVNRLKSDSLNSKLVLQCSNSTIKIFYNNAPYFNFDSADTAYNIVYNFSDDSFEKIKISSKINFNNPGIEITKNSKNIIFYFPLFL</sequence>
<reference evidence="2" key="1">
    <citation type="journal article" date="2019" name="Int. J. Syst. Evol. Microbiol.">
        <title>The Global Catalogue of Microorganisms (GCM) 10K type strain sequencing project: providing services to taxonomists for standard genome sequencing and annotation.</title>
        <authorList>
            <consortium name="The Broad Institute Genomics Platform"/>
            <consortium name="The Broad Institute Genome Sequencing Center for Infectious Disease"/>
            <person name="Wu L."/>
            <person name="Ma J."/>
        </authorList>
    </citation>
    <scope>NUCLEOTIDE SEQUENCE [LARGE SCALE GENOMIC DNA]</scope>
    <source>
        <strain evidence="2">CCUG 70865</strain>
    </source>
</reference>
<accession>A0ABW4HCK1</accession>
<evidence type="ECO:0000313" key="2">
    <source>
        <dbReference type="Proteomes" id="UP001597138"/>
    </source>
</evidence>
<keyword evidence="2" id="KW-1185">Reference proteome</keyword>
<dbReference type="Proteomes" id="UP001597138">
    <property type="component" value="Unassembled WGS sequence"/>
</dbReference>
<evidence type="ECO:0000313" key="1">
    <source>
        <dbReference type="EMBL" id="MFD1602925.1"/>
    </source>
</evidence>